<reference evidence="1 2" key="1">
    <citation type="journal article" date="2013" name="Nat. Commun.">
        <title>The evolution and pathogenic mechanisms of the rice sheath blight pathogen.</title>
        <authorList>
            <person name="Zheng A."/>
            <person name="Lin R."/>
            <person name="Xu L."/>
            <person name="Qin P."/>
            <person name="Tang C."/>
            <person name="Ai P."/>
            <person name="Zhang D."/>
            <person name="Liu Y."/>
            <person name="Sun Z."/>
            <person name="Feng H."/>
            <person name="Wang Y."/>
            <person name="Chen Y."/>
            <person name="Liang X."/>
            <person name="Fu R."/>
            <person name="Li Q."/>
            <person name="Zhang J."/>
            <person name="Yu X."/>
            <person name="Xie Z."/>
            <person name="Ding L."/>
            <person name="Guan P."/>
            <person name="Tang J."/>
            <person name="Liang Y."/>
            <person name="Wang S."/>
            <person name="Deng Q."/>
            <person name="Li S."/>
            <person name="Zhu J."/>
            <person name="Wang L."/>
            <person name="Liu H."/>
            <person name="Li P."/>
        </authorList>
    </citation>
    <scope>NUCLEOTIDE SEQUENCE [LARGE SCALE GENOMIC DNA]</scope>
    <source>
        <strain evidence="2">AG-1 IA</strain>
    </source>
</reference>
<dbReference type="HOGENOM" id="CLU_1788130_0_0_1"/>
<evidence type="ECO:0000313" key="1">
    <source>
        <dbReference type="EMBL" id="ELU40176.1"/>
    </source>
</evidence>
<name>L8WPT7_THACA</name>
<sequence length="145" mass="15619">MKVFRRSHLIQPASPGGQGMATDYVYDHPSAEPECVQVFVLQVYMCVSLGSKPVREAILLSTKSPSPNCGGEERRFLGVLVLGSSIQNLAYTKSGHAQHVQFTDAVGPDTAGPLCVHFRTTSGAIRNNQVVNDEPPSTALNHKLS</sequence>
<dbReference type="EMBL" id="AFRT01001500">
    <property type="protein sequence ID" value="ELU40176.1"/>
    <property type="molecule type" value="Genomic_DNA"/>
</dbReference>
<proteinExistence type="predicted"/>
<gene>
    <name evidence="1" type="ORF">AG1IA_05792</name>
</gene>
<evidence type="ECO:0000313" key="2">
    <source>
        <dbReference type="Proteomes" id="UP000011668"/>
    </source>
</evidence>
<comment type="caution">
    <text evidence="1">The sequence shown here is derived from an EMBL/GenBank/DDBJ whole genome shotgun (WGS) entry which is preliminary data.</text>
</comment>
<keyword evidence="2" id="KW-1185">Reference proteome</keyword>
<dbReference type="AlphaFoldDB" id="L8WPT7"/>
<protein>
    <submittedName>
        <fullName evidence="1">Uncharacterized protein</fullName>
    </submittedName>
</protein>
<accession>L8WPT7</accession>
<organism evidence="1 2">
    <name type="scientific">Thanatephorus cucumeris (strain AG1-IA)</name>
    <name type="common">Rice sheath blight fungus</name>
    <name type="synonym">Rhizoctonia solani</name>
    <dbReference type="NCBI Taxonomy" id="983506"/>
    <lineage>
        <taxon>Eukaryota</taxon>
        <taxon>Fungi</taxon>
        <taxon>Dikarya</taxon>
        <taxon>Basidiomycota</taxon>
        <taxon>Agaricomycotina</taxon>
        <taxon>Agaricomycetes</taxon>
        <taxon>Cantharellales</taxon>
        <taxon>Ceratobasidiaceae</taxon>
        <taxon>Rhizoctonia</taxon>
        <taxon>Rhizoctonia solani AG-1</taxon>
    </lineage>
</organism>
<dbReference type="Proteomes" id="UP000011668">
    <property type="component" value="Unassembled WGS sequence"/>
</dbReference>